<evidence type="ECO:0000313" key="2">
    <source>
        <dbReference type="EMBL" id="SFE40197.1"/>
    </source>
</evidence>
<organism evidence="2 3">
    <name type="scientific">Succiniclasticum ruminis DSM 9236</name>
    <dbReference type="NCBI Taxonomy" id="1123323"/>
    <lineage>
        <taxon>Bacteria</taxon>
        <taxon>Bacillati</taxon>
        <taxon>Bacillota</taxon>
        <taxon>Negativicutes</taxon>
        <taxon>Acidaminococcales</taxon>
        <taxon>Acidaminococcaceae</taxon>
        <taxon>Succiniclasticum</taxon>
    </lineage>
</organism>
<dbReference type="AlphaFoldDB" id="A0A1I2A8X3"/>
<dbReference type="STRING" id="1123323.SAMN05216245_10591"/>
<dbReference type="GO" id="GO:0016020">
    <property type="term" value="C:membrane"/>
    <property type="evidence" value="ECO:0007669"/>
    <property type="project" value="GOC"/>
</dbReference>
<reference evidence="2 3" key="1">
    <citation type="submission" date="2016-10" db="EMBL/GenBank/DDBJ databases">
        <authorList>
            <person name="de Groot N.N."/>
        </authorList>
    </citation>
    <scope>NUCLEOTIDE SEQUENCE [LARGE SCALE GENOMIC DNA]</scope>
    <source>
        <strain evidence="2 3">DSM 9236</strain>
    </source>
</reference>
<name>A0A1I2A8X3_9FIRM</name>
<dbReference type="InterPro" id="IPR051706">
    <property type="entry name" value="Glycosyltransferase_domain"/>
</dbReference>
<dbReference type="RefSeq" id="WP_093913272.1">
    <property type="nucleotide sequence ID" value="NZ_FONL01000005.1"/>
</dbReference>
<accession>A0A1I2A8X3</accession>
<evidence type="ECO:0000313" key="3">
    <source>
        <dbReference type="Proteomes" id="UP000198896"/>
    </source>
</evidence>
<keyword evidence="3" id="KW-1185">Reference proteome</keyword>
<dbReference type="Gene3D" id="3.90.550.20">
    <property type="match status" value="1"/>
</dbReference>
<protein>
    <submittedName>
        <fullName evidence="2">Glycosyltransferase sugar-binding region containing DXD motif-containing protein</fullName>
    </submittedName>
</protein>
<dbReference type="PANTHER" id="PTHR32385:SF15">
    <property type="entry name" value="INOSITOL PHOSPHOCERAMIDE MANNOSYLTRANSFERASE 1"/>
    <property type="match status" value="1"/>
</dbReference>
<dbReference type="InterPro" id="IPR007577">
    <property type="entry name" value="GlycoTrfase_DXD_sugar-bd_CS"/>
</dbReference>
<evidence type="ECO:0000256" key="1">
    <source>
        <dbReference type="ARBA" id="ARBA00022679"/>
    </source>
</evidence>
<dbReference type="GO" id="GO:0051999">
    <property type="term" value="P:mannosyl-inositol phosphorylceramide biosynthetic process"/>
    <property type="evidence" value="ECO:0007669"/>
    <property type="project" value="TreeGrafter"/>
</dbReference>
<dbReference type="Pfam" id="PF04488">
    <property type="entry name" value="Gly_transf_sug"/>
    <property type="match status" value="1"/>
</dbReference>
<dbReference type="EMBL" id="FONL01000005">
    <property type="protein sequence ID" value="SFE40197.1"/>
    <property type="molecule type" value="Genomic_DNA"/>
</dbReference>
<gene>
    <name evidence="2" type="ORF">SAMN05216245_10591</name>
</gene>
<proteinExistence type="predicted"/>
<dbReference type="OrthoDB" id="9802987at2"/>
<dbReference type="PANTHER" id="PTHR32385">
    <property type="entry name" value="MANNOSYL PHOSPHORYLINOSITOL CERAMIDE SYNTHASE"/>
    <property type="match status" value="1"/>
</dbReference>
<keyword evidence="1 2" id="KW-0808">Transferase</keyword>
<sequence length="235" mass="27747">MIPKTIHYCWFGGGPLPELEQKCITSWKRFCPDYEIIEWNESNFDFSCCAYAKEAYEVKKWAFVADYVRLKVMIEYGGIYMDTDVEVVKPLDVFLKEKAFSGFEEEEYVSTAIMACEKNFALFDAFLKRYDKRHFLNADGTYDFTTNVVEITNFLLEHGLLLNNREQAIEGLTIYPKDYFSPKNHKTKKIECTDNTYAIHHFAGSWLTPSHWKRFKNQIKEKKLMLINKLSNWPK</sequence>
<dbReference type="InterPro" id="IPR029044">
    <property type="entry name" value="Nucleotide-diphossugar_trans"/>
</dbReference>
<dbReference type="GO" id="GO:0000030">
    <property type="term" value="F:mannosyltransferase activity"/>
    <property type="evidence" value="ECO:0007669"/>
    <property type="project" value="TreeGrafter"/>
</dbReference>
<dbReference type="SUPFAM" id="SSF53448">
    <property type="entry name" value="Nucleotide-diphospho-sugar transferases"/>
    <property type="match status" value="1"/>
</dbReference>
<dbReference type="Proteomes" id="UP000198896">
    <property type="component" value="Unassembled WGS sequence"/>
</dbReference>